<feature type="region of interest" description="Disordered" evidence="1">
    <location>
        <begin position="163"/>
        <end position="202"/>
    </location>
</feature>
<dbReference type="OrthoDB" id="425619at2759"/>
<protein>
    <recommendedName>
        <fullName evidence="4">Reverse transcriptase domain-containing protein</fullName>
    </recommendedName>
</protein>
<evidence type="ECO:0008006" key="4">
    <source>
        <dbReference type="Google" id="ProtNLM"/>
    </source>
</evidence>
<evidence type="ECO:0000313" key="2">
    <source>
        <dbReference type="EMBL" id="CAB0045389.1"/>
    </source>
</evidence>
<keyword evidence="3" id="KW-1185">Reference proteome</keyword>
<proteinExistence type="predicted"/>
<dbReference type="Gene3D" id="3.10.10.10">
    <property type="entry name" value="HIV Type 1 Reverse Transcriptase, subunit A, domain 1"/>
    <property type="match status" value="1"/>
</dbReference>
<sequence length="224" mass="25846">MHDVEHAIYTKDDVPVNAKPCRFPQPLREELERQLTEMLKSGIIEESKSSYRSNIFLVPKAPDSKGNKKYRLVVDYRQLNEKTEPDRYPLPNILDIIDHVGKTTDIKKYARERDWRSQGILKTMRRMRPVYYWKKPAGADDGQEARRAELDGACPALVAADASSHNGEGDYDENNRRSFALQGKGCQTPVSRGIRDRDRGGQSLSSWTDLYRTWQVHRKQVQPT</sequence>
<dbReference type="EMBL" id="CADCXV010001567">
    <property type="protein sequence ID" value="CAB0045389.1"/>
    <property type="molecule type" value="Genomic_DNA"/>
</dbReference>
<dbReference type="PANTHER" id="PTHR24559:SF435">
    <property type="entry name" value="RIBONUCLEASE H"/>
    <property type="match status" value="1"/>
</dbReference>
<dbReference type="InterPro" id="IPR053134">
    <property type="entry name" value="RNA-dir_DNA_polymerase"/>
</dbReference>
<organism evidence="2 3">
    <name type="scientific">Trichogramma brassicae</name>
    <dbReference type="NCBI Taxonomy" id="86971"/>
    <lineage>
        <taxon>Eukaryota</taxon>
        <taxon>Metazoa</taxon>
        <taxon>Ecdysozoa</taxon>
        <taxon>Arthropoda</taxon>
        <taxon>Hexapoda</taxon>
        <taxon>Insecta</taxon>
        <taxon>Pterygota</taxon>
        <taxon>Neoptera</taxon>
        <taxon>Endopterygota</taxon>
        <taxon>Hymenoptera</taxon>
        <taxon>Apocrita</taxon>
        <taxon>Proctotrupomorpha</taxon>
        <taxon>Chalcidoidea</taxon>
        <taxon>Trichogrammatidae</taxon>
        <taxon>Trichogramma</taxon>
    </lineage>
</organism>
<dbReference type="GO" id="GO:0071897">
    <property type="term" value="P:DNA biosynthetic process"/>
    <property type="evidence" value="ECO:0007669"/>
    <property type="project" value="UniProtKB-ARBA"/>
</dbReference>
<evidence type="ECO:0000256" key="1">
    <source>
        <dbReference type="SAM" id="MobiDB-lite"/>
    </source>
</evidence>
<dbReference type="PANTHER" id="PTHR24559">
    <property type="entry name" value="TRANSPOSON TY3-I GAG-POL POLYPROTEIN"/>
    <property type="match status" value="1"/>
</dbReference>
<name>A0A6H5J6C9_9HYME</name>
<dbReference type="AlphaFoldDB" id="A0A6H5J6C9"/>
<dbReference type="InterPro" id="IPR043502">
    <property type="entry name" value="DNA/RNA_pol_sf"/>
</dbReference>
<evidence type="ECO:0000313" key="3">
    <source>
        <dbReference type="Proteomes" id="UP000479190"/>
    </source>
</evidence>
<dbReference type="Proteomes" id="UP000479190">
    <property type="component" value="Unassembled WGS sequence"/>
</dbReference>
<gene>
    <name evidence="2" type="ORF">TBRA_LOCUS16894</name>
</gene>
<accession>A0A6H5J6C9</accession>
<reference evidence="2 3" key="1">
    <citation type="submission" date="2020-02" db="EMBL/GenBank/DDBJ databases">
        <authorList>
            <person name="Ferguson B K."/>
        </authorList>
    </citation>
    <scope>NUCLEOTIDE SEQUENCE [LARGE SCALE GENOMIC DNA]</scope>
</reference>
<dbReference type="SUPFAM" id="SSF56672">
    <property type="entry name" value="DNA/RNA polymerases"/>
    <property type="match status" value="1"/>
</dbReference>